<sequence length="258" mass="28799">MAAVEAGETTARGSEELPAAEEAAEQLYESPGRRHVDALLDISEEELLRDLEPLEYCCSSSWDEAVRGWARAAPLSCVLVTQNCKKPKQKDCAEPPLPNAEGSASNNTPDQLNQHAGCRRRASSTGPPPIIRAVQKSPPADLGQAPVKTRPAKIQRPSHTTNTVVPIRHFTFLPPIVYPHLRRPIPGSGAKARRRPGRRRRQFNIRQEKQDARKSGRSPPRTARRRASEQRLLVPCHQWLRPQQVKAAMNATHRQQLK</sequence>
<evidence type="ECO:0000313" key="2">
    <source>
        <dbReference type="EMBL" id="TNM91191.1"/>
    </source>
</evidence>
<dbReference type="Pfam" id="PF15032">
    <property type="entry name" value="DUF4529"/>
    <property type="match status" value="1"/>
</dbReference>
<name>A0A4Z2BFL8_9TELE</name>
<evidence type="ECO:0000313" key="3">
    <source>
        <dbReference type="Proteomes" id="UP000516260"/>
    </source>
</evidence>
<dbReference type="PANTHER" id="PTHR36869:SF1">
    <property type="entry name" value="CHROMOSOME 16 OPEN READING FRAME 46"/>
    <property type="match status" value="1"/>
</dbReference>
<evidence type="ECO:0000256" key="1">
    <source>
        <dbReference type="SAM" id="MobiDB-lite"/>
    </source>
</evidence>
<feature type="region of interest" description="Disordered" evidence="1">
    <location>
        <begin position="178"/>
        <end position="230"/>
    </location>
</feature>
<dbReference type="InterPro" id="IPR027836">
    <property type="entry name" value="DUF4529"/>
</dbReference>
<feature type="compositionally biased region" description="Basic residues" evidence="1">
    <location>
        <begin position="191"/>
        <end position="203"/>
    </location>
</feature>
<proteinExistence type="predicted"/>
<dbReference type="PANTHER" id="PTHR36869">
    <property type="entry name" value="CHROMOSOME 16 OPEN READING FRAME 46"/>
    <property type="match status" value="1"/>
</dbReference>
<feature type="compositionally biased region" description="Polar residues" evidence="1">
    <location>
        <begin position="102"/>
        <end position="114"/>
    </location>
</feature>
<organism evidence="2 3">
    <name type="scientific">Takifugu bimaculatus</name>
    <dbReference type="NCBI Taxonomy" id="433685"/>
    <lineage>
        <taxon>Eukaryota</taxon>
        <taxon>Metazoa</taxon>
        <taxon>Chordata</taxon>
        <taxon>Craniata</taxon>
        <taxon>Vertebrata</taxon>
        <taxon>Euteleostomi</taxon>
        <taxon>Actinopterygii</taxon>
        <taxon>Neopterygii</taxon>
        <taxon>Teleostei</taxon>
        <taxon>Neoteleostei</taxon>
        <taxon>Acanthomorphata</taxon>
        <taxon>Eupercaria</taxon>
        <taxon>Tetraodontiformes</taxon>
        <taxon>Tetradontoidea</taxon>
        <taxon>Tetraodontidae</taxon>
        <taxon>Takifugu</taxon>
    </lineage>
</organism>
<protein>
    <submittedName>
        <fullName evidence="2">Uncharacterized protein</fullName>
    </submittedName>
</protein>
<dbReference type="Proteomes" id="UP000516260">
    <property type="component" value="Chromosome 3"/>
</dbReference>
<keyword evidence="3" id="KW-1185">Reference proteome</keyword>
<feature type="region of interest" description="Disordered" evidence="1">
    <location>
        <begin position="88"/>
        <end position="161"/>
    </location>
</feature>
<accession>A0A4Z2BFL8</accession>
<dbReference type="AlphaFoldDB" id="A0A4Z2BFL8"/>
<reference evidence="2 3" key="1">
    <citation type="submission" date="2019-04" db="EMBL/GenBank/DDBJ databases">
        <title>The sequence and de novo assembly of Takifugu bimaculatus genome using PacBio and Hi-C technologies.</title>
        <authorList>
            <person name="Xu P."/>
            <person name="Liu B."/>
            <person name="Zhou Z."/>
        </authorList>
    </citation>
    <scope>NUCLEOTIDE SEQUENCE [LARGE SCALE GENOMIC DNA]</scope>
    <source>
        <strain evidence="2">TB-2018</strain>
        <tissue evidence="2">Muscle</tissue>
    </source>
</reference>
<gene>
    <name evidence="2" type="ORF">fugu_003480</name>
</gene>
<dbReference type="EMBL" id="SWLE01000016">
    <property type="protein sequence ID" value="TNM91191.1"/>
    <property type="molecule type" value="Genomic_DNA"/>
</dbReference>
<comment type="caution">
    <text evidence="2">The sequence shown here is derived from an EMBL/GenBank/DDBJ whole genome shotgun (WGS) entry which is preliminary data.</text>
</comment>
<feature type="region of interest" description="Disordered" evidence="1">
    <location>
        <begin position="1"/>
        <end position="29"/>
    </location>
</feature>